<dbReference type="AlphaFoldDB" id="A0A7C3CF56"/>
<dbReference type="InterPro" id="IPR001279">
    <property type="entry name" value="Metallo-B-lactamas"/>
</dbReference>
<dbReference type="Proteomes" id="UP000886043">
    <property type="component" value="Unassembled WGS sequence"/>
</dbReference>
<dbReference type="CDD" id="cd07709">
    <property type="entry name" value="flavodiiron_proteins_MBL-fold"/>
    <property type="match status" value="1"/>
</dbReference>
<comment type="similarity">
    <text evidence="2">In the N-terminal section; belongs to the zinc metallo-hydrolase group 3 family.</text>
</comment>
<dbReference type="SUPFAM" id="SSF52218">
    <property type="entry name" value="Flavoproteins"/>
    <property type="match status" value="1"/>
</dbReference>
<dbReference type="EMBL" id="DRMH01000013">
    <property type="protein sequence ID" value="HFC97067.1"/>
    <property type="molecule type" value="Genomic_DNA"/>
</dbReference>
<evidence type="ECO:0000313" key="4">
    <source>
        <dbReference type="EMBL" id="HFC97067.1"/>
    </source>
</evidence>
<dbReference type="PIRSF" id="PIRSF005243">
    <property type="entry name" value="ROO"/>
    <property type="match status" value="1"/>
</dbReference>
<evidence type="ECO:0000256" key="2">
    <source>
        <dbReference type="ARBA" id="ARBA00007121"/>
    </source>
</evidence>
<dbReference type="Gene3D" id="3.60.15.10">
    <property type="entry name" value="Ribonuclease Z/Hydroxyacylglutathione hydrolase-like"/>
    <property type="match status" value="1"/>
</dbReference>
<comment type="caution">
    <text evidence="4">The sequence shown here is derived from an EMBL/GenBank/DDBJ whole genome shotgun (WGS) entry which is preliminary data.</text>
</comment>
<feature type="domain" description="Flavodoxin-like" evidence="3">
    <location>
        <begin position="254"/>
        <end position="392"/>
    </location>
</feature>
<dbReference type="InterPro" id="IPR036866">
    <property type="entry name" value="RibonucZ/Hydroxyglut_hydro"/>
</dbReference>
<reference evidence="4" key="1">
    <citation type="journal article" date="2020" name="mSystems">
        <title>Genome- and Community-Level Interaction Insights into Carbon Utilization and Element Cycling Functions of Hydrothermarchaeota in Hydrothermal Sediment.</title>
        <authorList>
            <person name="Zhou Z."/>
            <person name="Liu Y."/>
            <person name="Xu W."/>
            <person name="Pan J."/>
            <person name="Luo Z.H."/>
            <person name="Li M."/>
        </authorList>
    </citation>
    <scope>NUCLEOTIDE SEQUENCE [LARGE SCALE GENOMIC DNA]</scope>
    <source>
        <strain evidence="4">HyVt-483</strain>
    </source>
</reference>
<dbReference type="Pfam" id="PF19583">
    <property type="entry name" value="ODP"/>
    <property type="match status" value="1"/>
</dbReference>
<dbReference type="InterPro" id="IPR008254">
    <property type="entry name" value="Flavodoxin/NO_synth"/>
</dbReference>
<evidence type="ECO:0000259" key="3">
    <source>
        <dbReference type="PROSITE" id="PS50902"/>
    </source>
</evidence>
<dbReference type="GO" id="GO:0046872">
    <property type="term" value="F:metal ion binding"/>
    <property type="evidence" value="ECO:0007669"/>
    <property type="project" value="InterPro"/>
</dbReference>
<dbReference type="SUPFAM" id="SSF56281">
    <property type="entry name" value="Metallo-hydrolase/oxidoreductase"/>
    <property type="match status" value="1"/>
</dbReference>
<dbReference type="InterPro" id="IPR001226">
    <property type="entry name" value="Flavodoxin_CS"/>
</dbReference>
<organism evidence="4">
    <name type="scientific">Thermosulfurimonas dismutans</name>
    <dbReference type="NCBI Taxonomy" id="999894"/>
    <lineage>
        <taxon>Bacteria</taxon>
        <taxon>Pseudomonadati</taxon>
        <taxon>Thermodesulfobacteriota</taxon>
        <taxon>Thermodesulfobacteria</taxon>
        <taxon>Thermodesulfobacteriales</taxon>
        <taxon>Thermodesulfobacteriaceae</taxon>
        <taxon>Thermosulfurimonas</taxon>
    </lineage>
</organism>
<dbReference type="InterPro" id="IPR029039">
    <property type="entry name" value="Flavoprotein-like_sf"/>
</dbReference>
<evidence type="ECO:0000256" key="1">
    <source>
        <dbReference type="ARBA" id="ARBA00001917"/>
    </source>
</evidence>
<name>A0A7C3CF56_9BACT</name>
<dbReference type="PANTHER" id="PTHR43717">
    <property type="entry name" value="ANAEROBIC NITRIC OXIDE REDUCTASE FLAVORUBREDOXIN"/>
    <property type="match status" value="1"/>
</dbReference>
<dbReference type="Pfam" id="PF00258">
    <property type="entry name" value="Flavodoxin_1"/>
    <property type="match status" value="1"/>
</dbReference>
<comment type="cofactor">
    <cofactor evidence="1">
        <name>FMN</name>
        <dbReference type="ChEBI" id="CHEBI:58210"/>
    </cofactor>
</comment>
<proteinExistence type="inferred from homology"/>
<dbReference type="GO" id="GO:0010181">
    <property type="term" value="F:FMN binding"/>
    <property type="evidence" value="ECO:0007669"/>
    <property type="project" value="InterPro"/>
</dbReference>
<dbReference type="SMART" id="SM00849">
    <property type="entry name" value="Lactamase_B"/>
    <property type="match status" value="1"/>
</dbReference>
<dbReference type="PROSITE" id="PS50902">
    <property type="entry name" value="FLAVODOXIN_LIKE"/>
    <property type="match status" value="1"/>
</dbReference>
<dbReference type="Gene3D" id="3.40.50.360">
    <property type="match status" value="1"/>
</dbReference>
<dbReference type="PROSITE" id="PS00201">
    <property type="entry name" value="FLAVODOXIN"/>
    <property type="match status" value="1"/>
</dbReference>
<accession>A0A7C3CF56</accession>
<dbReference type="GO" id="GO:0009055">
    <property type="term" value="F:electron transfer activity"/>
    <property type="evidence" value="ECO:0007669"/>
    <property type="project" value="InterPro"/>
</dbReference>
<sequence length="401" mass="45897">MGAVKIKDGFYWVGAVDWNVRDFHGYTTHRGSTYNAYLLTDSEKTVLFDTVKAGFFETLMTHIREVIGNPERIDYLVINHIEPDHGGAIARVVEAVKPEKIFCTRNARLGMIGYFHREDWPFVEVKTGDELKTGTRTIKFIETPMVHWPDSMVSYIPEDKILISQDAFGEHYATSTRFDDEANFCELFQEVAKYYANIVLPFSPQVQKVLKAIQDLKLEIEMICPDHGVIWRRHVKEIVEAYDRWSRYEAKPRVLVIYDTMWASTEMMAWAVYEGAVKEGVEAELFKLSVSDETELMAEVLEAKGLAFGSPTLNNGLLPTVAGFTTYMKGLRPRKKLGFSFGSYGWSGEAVKHLNKIFEETKTELVHEGFKVKYRPTVEDLKQCEELGRLLARRVKEACGV</sequence>
<dbReference type="GO" id="GO:0016491">
    <property type="term" value="F:oxidoreductase activity"/>
    <property type="evidence" value="ECO:0007669"/>
    <property type="project" value="InterPro"/>
</dbReference>
<dbReference type="InterPro" id="IPR045761">
    <property type="entry name" value="ODP_dom"/>
</dbReference>
<protein>
    <submittedName>
        <fullName evidence="4">MBL fold metallo-hydrolase</fullName>
    </submittedName>
</protein>
<dbReference type="InterPro" id="IPR016440">
    <property type="entry name" value="Rubredoxin-O_OxRdtase"/>
</dbReference>
<gene>
    <name evidence="4" type="ORF">ENJ40_01225</name>
</gene>
<dbReference type="PANTHER" id="PTHR43717:SF1">
    <property type="entry name" value="ANAEROBIC NITRIC OXIDE REDUCTASE FLAVORUBREDOXIN"/>
    <property type="match status" value="1"/>
</dbReference>